<dbReference type="InterPro" id="IPR002182">
    <property type="entry name" value="NB-ARC"/>
</dbReference>
<sequence>MAETAVSLAGKHALPKILEAVKMVRDLPKEVRDITDELESFQDFINDADKVAEAEQDDGRRHRIKERVMRLREAAFCMEDVIDEYNISCEDKQPGDPRCAALLCEAVAFIKTQILLLQSAYKIQDVKSLVRAERDGFQTHFPLEPRLTSSRGNQDVTWQKLRMDPLFIDEDDVVGLDGPRDTLKNWLTKGREKRTVISVVGIPGVGKTTLAKQVYDQVRNNFECHALITVSQSYSAEGLLRRLLDELCKVKKEDPPKDVSNMESLTEEVRNRLRNKRYVVLFDDVWNETFWDHIESAVIDNKNGSRILITTRDEKVAGYCKKSSFVEVLKLEEPLTEQESLKLFSKKAFQYSSDGDCPEELKDISLQIVRKCKGLPLAIVAVGGLLSQKDESAPEWGQFSRDLSLDLERNSELNSITKILGLSYEYLPINLRSCLLYFGIYPEDYEIKSDRLIRQWIAEGFVKHETGKTLEEVGQQYLSGLVRRSLVQVSSFRIDGKVKSCGVHDLIHDMILRKVKDTGFCQYIDGCDQSVSSKIVRRLTIATDDFSESIGSSSIRSIFISTGEDEVFEHLVNKIPTNYMLLKVLDFEGSGLRYVPENLGNLCHLKYLSFRYTGIESLPKSIGKLQNLETLDIRDTGVSEMPEEISKLTQLQKEASTSVENRYLRRAPHRLCSRCRCMSTTTTSVIIGPVFVMQEYNVSGYKRTDVIKKDSTTHILDNPSLFWSISTSANKNSEYFDILTLTVARSRHHSKEHDFGYGGGGNNSVTKLRHLLSYFTGLIQWKDIGGMTSLQEIPPVIIDDDGVVIREVGKLKQLRELSVVYFRGKHEKTLCSLINEMPLLEKVRIDTADESEVIDLYITSPMSTLKKLVLRGTLTRLPNWISQFPNLVQLYLSGSRLTNDALKSLKNMPRLMLLFLSDNAYEGETLNFQSGGFQKLKTLLLKSLNKLESILIDRGALCSLELFSLRELSQLKTVPSGIQHLEKLKDLYIEDMPTEFEQRTAPDGGEDHWIIQDVPHVRIWSEDAEEPLHMFGRSHH</sequence>
<evidence type="ECO:0000256" key="1">
    <source>
        <dbReference type="ARBA" id="ARBA00022737"/>
    </source>
</evidence>
<protein>
    <submittedName>
        <fullName evidence="8">Disease resistance protein RPM1</fullName>
    </submittedName>
</protein>
<keyword evidence="1" id="KW-0677">Repeat</keyword>
<dbReference type="Gene3D" id="3.80.10.10">
    <property type="entry name" value="Ribonuclease Inhibitor"/>
    <property type="match status" value="2"/>
</dbReference>
<dbReference type="SUPFAM" id="SSF52058">
    <property type="entry name" value="L domain-like"/>
    <property type="match status" value="1"/>
</dbReference>
<dbReference type="PANTHER" id="PTHR23155:SF1052">
    <property type="entry name" value="DISEASE RESISTANCE PROTEIN RPM1"/>
    <property type="match status" value="1"/>
</dbReference>
<feature type="domain" description="Disease resistance R13L4/SHOC-2-like LRR" evidence="7">
    <location>
        <begin position="764"/>
        <end position="989"/>
    </location>
</feature>
<accession>A0A445FQQ5</accession>
<dbReference type="SUPFAM" id="SSF52540">
    <property type="entry name" value="P-loop containing nucleoside triphosphate hydrolases"/>
    <property type="match status" value="1"/>
</dbReference>
<keyword evidence="3" id="KW-0611">Plant defense</keyword>
<dbReference type="InterPro" id="IPR036388">
    <property type="entry name" value="WH-like_DNA-bd_sf"/>
</dbReference>
<evidence type="ECO:0000259" key="6">
    <source>
        <dbReference type="Pfam" id="PF23559"/>
    </source>
</evidence>
<dbReference type="GO" id="GO:0098542">
    <property type="term" value="P:defense response to other organism"/>
    <property type="evidence" value="ECO:0007669"/>
    <property type="project" value="TreeGrafter"/>
</dbReference>
<gene>
    <name evidence="8" type="ORF">D0Y65_047860</name>
</gene>
<keyword evidence="9" id="KW-1185">Reference proteome</keyword>
<dbReference type="Proteomes" id="UP000289340">
    <property type="component" value="Chromosome 18"/>
</dbReference>
<dbReference type="FunFam" id="3.40.50.300:FF:001091">
    <property type="entry name" value="Probable disease resistance protein At1g61300"/>
    <property type="match status" value="1"/>
</dbReference>
<keyword evidence="2" id="KW-0547">Nucleotide-binding</keyword>
<dbReference type="Gene3D" id="3.40.50.300">
    <property type="entry name" value="P-loop containing nucleotide triphosphate hydrolases"/>
    <property type="match status" value="1"/>
</dbReference>
<dbReference type="InterPro" id="IPR027417">
    <property type="entry name" value="P-loop_NTPase"/>
</dbReference>
<dbReference type="InterPro" id="IPR032675">
    <property type="entry name" value="LRR_dom_sf"/>
</dbReference>
<evidence type="ECO:0000259" key="4">
    <source>
        <dbReference type="Pfam" id="PF00931"/>
    </source>
</evidence>
<evidence type="ECO:0000256" key="3">
    <source>
        <dbReference type="ARBA" id="ARBA00022821"/>
    </source>
</evidence>
<dbReference type="FunFam" id="1.10.10.10:FF:000322">
    <property type="entry name" value="Probable disease resistance protein At1g63360"/>
    <property type="match status" value="1"/>
</dbReference>
<dbReference type="Pfam" id="PF23598">
    <property type="entry name" value="LRR_14"/>
    <property type="match status" value="2"/>
</dbReference>
<dbReference type="Gene3D" id="1.10.10.10">
    <property type="entry name" value="Winged helix-like DNA-binding domain superfamily/Winged helix DNA-binding domain"/>
    <property type="match status" value="1"/>
</dbReference>
<evidence type="ECO:0000313" key="9">
    <source>
        <dbReference type="Proteomes" id="UP000289340"/>
    </source>
</evidence>
<dbReference type="EMBL" id="QZWG01000018">
    <property type="protein sequence ID" value="RZB51218.1"/>
    <property type="molecule type" value="Genomic_DNA"/>
</dbReference>
<comment type="caution">
    <text evidence="8">The sequence shown here is derived from an EMBL/GenBank/DDBJ whole genome shotgun (WGS) entry which is preliminary data.</text>
</comment>
<dbReference type="AlphaFoldDB" id="A0A445FQQ5"/>
<dbReference type="InterPro" id="IPR041118">
    <property type="entry name" value="Rx_N"/>
</dbReference>
<evidence type="ECO:0000256" key="2">
    <source>
        <dbReference type="ARBA" id="ARBA00022741"/>
    </source>
</evidence>
<dbReference type="InterPro" id="IPR058922">
    <property type="entry name" value="WHD_DRP"/>
</dbReference>
<dbReference type="Gene3D" id="1.20.5.4130">
    <property type="match status" value="1"/>
</dbReference>
<dbReference type="InterPro" id="IPR055414">
    <property type="entry name" value="LRR_R13L4/SHOC2-like"/>
</dbReference>
<organism evidence="8 9">
    <name type="scientific">Glycine soja</name>
    <name type="common">Wild soybean</name>
    <dbReference type="NCBI Taxonomy" id="3848"/>
    <lineage>
        <taxon>Eukaryota</taxon>
        <taxon>Viridiplantae</taxon>
        <taxon>Streptophyta</taxon>
        <taxon>Embryophyta</taxon>
        <taxon>Tracheophyta</taxon>
        <taxon>Spermatophyta</taxon>
        <taxon>Magnoliopsida</taxon>
        <taxon>eudicotyledons</taxon>
        <taxon>Gunneridae</taxon>
        <taxon>Pentapetalae</taxon>
        <taxon>rosids</taxon>
        <taxon>fabids</taxon>
        <taxon>Fabales</taxon>
        <taxon>Fabaceae</taxon>
        <taxon>Papilionoideae</taxon>
        <taxon>50 kb inversion clade</taxon>
        <taxon>NPAAA clade</taxon>
        <taxon>indigoferoid/millettioid clade</taxon>
        <taxon>Phaseoleae</taxon>
        <taxon>Glycine</taxon>
        <taxon>Glycine subgen. Soja</taxon>
    </lineage>
</organism>
<reference evidence="8 9" key="1">
    <citation type="submission" date="2018-09" db="EMBL/GenBank/DDBJ databases">
        <title>A high-quality reference genome of wild soybean provides a powerful tool to mine soybean genomes.</title>
        <authorList>
            <person name="Xie M."/>
            <person name="Chung C.Y.L."/>
            <person name="Li M.-W."/>
            <person name="Wong F.-L."/>
            <person name="Chan T.-F."/>
            <person name="Lam H.-M."/>
        </authorList>
    </citation>
    <scope>NUCLEOTIDE SEQUENCE [LARGE SCALE GENOMIC DNA]</scope>
    <source>
        <strain evidence="9">cv. W05</strain>
        <tissue evidence="8">Hypocotyl of etiolated seedlings</tissue>
    </source>
</reference>
<evidence type="ECO:0000259" key="5">
    <source>
        <dbReference type="Pfam" id="PF18052"/>
    </source>
</evidence>
<dbReference type="Pfam" id="PF00931">
    <property type="entry name" value="NB-ARC"/>
    <property type="match status" value="1"/>
</dbReference>
<dbReference type="InterPro" id="IPR042197">
    <property type="entry name" value="Apaf_helical"/>
</dbReference>
<dbReference type="InterPro" id="IPR044974">
    <property type="entry name" value="Disease_R_plants"/>
</dbReference>
<feature type="domain" description="Disease resistance N-terminal" evidence="5">
    <location>
        <begin position="8"/>
        <end position="93"/>
    </location>
</feature>
<feature type="domain" description="Disease resistance R13L4/SHOC-2-like LRR" evidence="7">
    <location>
        <begin position="568"/>
        <end position="652"/>
    </location>
</feature>
<name>A0A445FQQ5_GLYSO</name>
<evidence type="ECO:0000313" key="8">
    <source>
        <dbReference type="EMBL" id="RZB51218.1"/>
    </source>
</evidence>
<dbReference type="Pfam" id="PF23559">
    <property type="entry name" value="WHD_DRP"/>
    <property type="match status" value="1"/>
</dbReference>
<dbReference type="Pfam" id="PF18052">
    <property type="entry name" value="Rx_N"/>
    <property type="match status" value="1"/>
</dbReference>
<dbReference type="GO" id="GO:0043531">
    <property type="term" value="F:ADP binding"/>
    <property type="evidence" value="ECO:0007669"/>
    <property type="project" value="InterPro"/>
</dbReference>
<proteinExistence type="predicted"/>
<dbReference type="Gene3D" id="1.10.8.430">
    <property type="entry name" value="Helical domain of apoptotic protease-activating factors"/>
    <property type="match status" value="1"/>
</dbReference>
<evidence type="ECO:0000259" key="7">
    <source>
        <dbReference type="Pfam" id="PF23598"/>
    </source>
</evidence>
<dbReference type="PANTHER" id="PTHR23155">
    <property type="entry name" value="DISEASE RESISTANCE PROTEIN RP"/>
    <property type="match status" value="1"/>
</dbReference>
<dbReference type="PRINTS" id="PR00364">
    <property type="entry name" value="DISEASERSIST"/>
</dbReference>
<feature type="domain" description="Disease resistance protein winged helix" evidence="6">
    <location>
        <begin position="440"/>
        <end position="511"/>
    </location>
</feature>
<feature type="domain" description="NB-ARC" evidence="4">
    <location>
        <begin position="181"/>
        <end position="352"/>
    </location>
</feature>